<dbReference type="KEGG" id="pfer:IRI77_12750"/>
<evidence type="ECO:0000256" key="1">
    <source>
        <dbReference type="SAM" id="MobiDB-lite"/>
    </source>
</evidence>
<feature type="region of interest" description="Disordered" evidence="1">
    <location>
        <begin position="75"/>
        <end position="124"/>
    </location>
</feature>
<dbReference type="RefSeq" id="WP_194452431.1">
    <property type="nucleotide sequence ID" value="NZ_CP063849.1"/>
</dbReference>
<evidence type="ECO:0008006" key="5">
    <source>
        <dbReference type="Google" id="ProtNLM"/>
    </source>
</evidence>
<keyword evidence="2" id="KW-0472">Membrane</keyword>
<keyword evidence="4" id="KW-1185">Reference proteome</keyword>
<reference evidence="3 4" key="1">
    <citation type="submission" date="2020-10" db="EMBL/GenBank/DDBJ databases">
        <title>Complete genome sequence of Paludibaculum fermentans P105T, a facultatively anaerobic acidobacterium capable of dissimilatory Fe(III) reduction.</title>
        <authorList>
            <person name="Dedysh S.N."/>
            <person name="Beletsky A.V."/>
            <person name="Kulichevskaya I.S."/>
            <person name="Mardanov A.V."/>
            <person name="Ravin N.V."/>
        </authorList>
    </citation>
    <scope>NUCLEOTIDE SEQUENCE [LARGE SCALE GENOMIC DNA]</scope>
    <source>
        <strain evidence="3 4">P105</strain>
    </source>
</reference>
<feature type="compositionally biased region" description="Low complexity" evidence="1">
    <location>
        <begin position="86"/>
        <end position="106"/>
    </location>
</feature>
<dbReference type="AlphaFoldDB" id="A0A7S7SMT8"/>
<gene>
    <name evidence="3" type="ORF">IRI77_12750</name>
</gene>
<accession>A0A7S7SMT8</accession>
<evidence type="ECO:0000313" key="4">
    <source>
        <dbReference type="Proteomes" id="UP000593892"/>
    </source>
</evidence>
<feature type="transmembrane region" description="Helical" evidence="2">
    <location>
        <begin position="28"/>
        <end position="49"/>
    </location>
</feature>
<protein>
    <recommendedName>
        <fullName evidence="5">SPOR domain-containing protein</fullName>
    </recommendedName>
</protein>
<sequence length="204" mass="21157">MQISSDARIEILKDSEERPLLVLESRQMTAIAFGVVLVIGIVACTAYLVGRRLPERAAAASPAPAVHTRRARTVARPAVSAPPPAASVAAATPAPAPTPVQAQAVKPPAPPQPAPVQNPAPAVSSTGLIQPVKGQNFLQVGNLTPDTVQPFVESLNAKGFRAKLAAGADRNSVRILIGPLKNAEIAPVSADLTKAGFANFPKFY</sequence>
<evidence type="ECO:0000256" key="2">
    <source>
        <dbReference type="SAM" id="Phobius"/>
    </source>
</evidence>
<keyword evidence="2" id="KW-0812">Transmembrane</keyword>
<feature type="compositionally biased region" description="Pro residues" evidence="1">
    <location>
        <begin position="107"/>
        <end position="118"/>
    </location>
</feature>
<dbReference type="Proteomes" id="UP000593892">
    <property type="component" value="Chromosome"/>
</dbReference>
<keyword evidence="2" id="KW-1133">Transmembrane helix</keyword>
<dbReference type="EMBL" id="CP063849">
    <property type="protein sequence ID" value="QOY90774.1"/>
    <property type="molecule type" value="Genomic_DNA"/>
</dbReference>
<organism evidence="3 4">
    <name type="scientific">Paludibaculum fermentans</name>
    <dbReference type="NCBI Taxonomy" id="1473598"/>
    <lineage>
        <taxon>Bacteria</taxon>
        <taxon>Pseudomonadati</taxon>
        <taxon>Acidobacteriota</taxon>
        <taxon>Terriglobia</taxon>
        <taxon>Bryobacterales</taxon>
        <taxon>Bryobacteraceae</taxon>
        <taxon>Paludibaculum</taxon>
    </lineage>
</organism>
<name>A0A7S7SMT8_PALFE</name>
<proteinExistence type="predicted"/>
<evidence type="ECO:0000313" key="3">
    <source>
        <dbReference type="EMBL" id="QOY90774.1"/>
    </source>
</evidence>